<dbReference type="WBParaSite" id="jg13744">
    <property type="protein sequence ID" value="jg13744"/>
    <property type="gene ID" value="jg13744"/>
</dbReference>
<accession>A0A915CYX6</accession>
<evidence type="ECO:0000313" key="1">
    <source>
        <dbReference type="Proteomes" id="UP000887574"/>
    </source>
</evidence>
<dbReference type="AlphaFoldDB" id="A0A915CYX6"/>
<reference evidence="2" key="1">
    <citation type="submission" date="2022-11" db="UniProtKB">
        <authorList>
            <consortium name="WormBaseParasite"/>
        </authorList>
    </citation>
    <scope>IDENTIFICATION</scope>
</reference>
<keyword evidence="1" id="KW-1185">Reference proteome</keyword>
<protein>
    <submittedName>
        <fullName evidence="2">Uncharacterized protein</fullName>
    </submittedName>
</protein>
<dbReference type="Proteomes" id="UP000887574">
    <property type="component" value="Unplaced"/>
</dbReference>
<organism evidence="1 2">
    <name type="scientific">Ditylenchus dipsaci</name>
    <dbReference type="NCBI Taxonomy" id="166011"/>
    <lineage>
        <taxon>Eukaryota</taxon>
        <taxon>Metazoa</taxon>
        <taxon>Ecdysozoa</taxon>
        <taxon>Nematoda</taxon>
        <taxon>Chromadorea</taxon>
        <taxon>Rhabditida</taxon>
        <taxon>Tylenchina</taxon>
        <taxon>Tylenchomorpha</taxon>
        <taxon>Sphaerularioidea</taxon>
        <taxon>Anguinidae</taxon>
        <taxon>Anguininae</taxon>
        <taxon>Ditylenchus</taxon>
    </lineage>
</organism>
<proteinExistence type="predicted"/>
<evidence type="ECO:0000313" key="2">
    <source>
        <dbReference type="WBParaSite" id="jg13744"/>
    </source>
</evidence>
<sequence>MRKLLTRDDSQKVSNAIRNSPNTLISRNALSYRTNSVLCEGLFSESRRSFNVVFSVHLYPPEVFKDDSRMTCMVEVFIVTVAQLKYSRRMTCMVEVFKDDSGMTYVVVVSCVCHCG</sequence>
<name>A0A915CYX6_9BILA</name>